<dbReference type="Proteomes" id="UP000830115">
    <property type="component" value="Chromosome"/>
</dbReference>
<keyword evidence="2" id="KW-0804">Transcription</keyword>
<gene>
    <name evidence="4" type="ORF">K9S39_03900</name>
</gene>
<evidence type="ECO:0000256" key="2">
    <source>
        <dbReference type="ARBA" id="ARBA00023163"/>
    </source>
</evidence>
<accession>A0ABY4M421</accession>
<evidence type="ECO:0000313" key="5">
    <source>
        <dbReference type="Proteomes" id="UP000830115"/>
    </source>
</evidence>
<evidence type="ECO:0000313" key="4">
    <source>
        <dbReference type="EMBL" id="UQA91141.1"/>
    </source>
</evidence>
<reference evidence="4" key="1">
    <citation type="submission" date="2021-10" db="EMBL/GenBank/DDBJ databases">
        <title>Streptomyces nigrumlapis sp.nov.,an antimicrobial producing actinobacterium isolated from Black Gobi rocks.</title>
        <authorList>
            <person name="Wen Y."/>
            <person name="Zhang W."/>
            <person name="Liu X.G."/>
        </authorList>
    </citation>
    <scope>NUCLEOTIDE SEQUENCE</scope>
    <source>
        <strain evidence="4">ST13-2-2</strain>
    </source>
</reference>
<evidence type="ECO:0008006" key="6">
    <source>
        <dbReference type="Google" id="ProtNLM"/>
    </source>
</evidence>
<feature type="region of interest" description="Disordered" evidence="3">
    <location>
        <begin position="69"/>
        <end position="95"/>
    </location>
</feature>
<dbReference type="InterPro" id="IPR041916">
    <property type="entry name" value="Anti_sigma_zinc_sf"/>
</dbReference>
<dbReference type="Gene3D" id="1.10.10.1320">
    <property type="entry name" value="Anti-sigma factor, zinc-finger domain"/>
    <property type="match status" value="1"/>
</dbReference>
<keyword evidence="1" id="KW-0805">Transcription regulation</keyword>
<keyword evidence="5" id="KW-1185">Reference proteome</keyword>
<evidence type="ECO:0000256" key="1">
    <source>
        <dbReference type="ARBA" id="ARBA00023015"/>
    </source>
</evidence>
<dbReference type="EMBL" id="CP086322">
    <property type="protein sequence ID" value="UQA91141.1"/>
    <property type="molecule type" value="Genomic_DNA"/>
</dbReference>
<sequence length="95" mass="9763">MDGTSDSGAAGRCGTAREALGAYAIGALEPEEYGPISCHLVACPACRAELAELAKVAELLSALRPVTRVDRHTGAGEPSSRCAGRARSLDERPPA</sequence>
<proteinExistence type="predicted"/>
<protein>
    <recommendedName>
        <fullName evidence="6">Zinc finger protein</fullName>
    </recommendedName>
</protein>
<organism evidence="4 5">
    <name type="scientific">Streptomyces halobius</name>
    <dbReference type="NCBI Taxonomy" id="2879846"/>
    <lineage>
        <taxon>Bacteria</taxon>
        <taxon>Bacillati</taxon>
        <taxon>Actinomycetota</taxon>
        <taxon>Actinomycetes</taxon>
        <taxon>Kitasatosporales</taxon>
        <taxon>Streptomycetaceae</taxon>
        <taxon>Streptomyces</taxon>
    </lineage>
</organism>
<evidence type="ECO:0000256" key="3">
    <source>
        <dbReference type="SAM" id="MobiDB-lite"/>
    </source>
</evidence>
<name>A0ABY4M421_9ACTN</name>
<dbReference type="RefSeq" id="WP_248861934.1">
    <property type="nucleotide sequence ID" value="NZ_CP086322.1"/>
</dbReference>